<feature type="binding site" evidence="5">
    <location>
        <position position="328"/>
    </location>
    <ligand>
        <name>glyoxylate</name>
        <dbReference type="ChEBI" id="CHEBI:36655"/>
    </ligand>
</feature>
<dbReference type="PROSITE" id="PS51349">
    <property type="entry name" value="FMN_HYDROXY_ACID_DH_2"/>
    <property type="match status" value="1"/>
</dbReference>
<dbReference type="EMBL" id="KL197711">
    <property type="protein sequence ID" value="KDQ62108.1"/>
    <property type="molecule type" value="Genomic_DNA"/>
</dbReference>
<evidence type="ECO:0000256" key="1">
    <source>
        <dbReference type="ARBA" id="ARBA00001917"/>
    </source>
</evidence>
<comment type="similarity">
    <text evidence="3">Belongs to the FMN-dependent alpha-hydroxy acid dehydrogenase family.</text>
</comment>
<dbReference type="STRING" id="933084.A0A067Q4X6"/>
<organism evidence="7 8">
    <name type="scientific">Jaapia argillacea MUCL 33604</name>
    <dbReference type="NCBI Taxonomy" id="933084"/>
    <lineage>
        <taxon>Eukaryota</taxon>
        <taxon>Fungi</taxon>
        <taxon>Dikarya</taxon>
        <taxon>Basidiomycota</taxon>
        <taxon>Agaricomycotina</taxon>
        <taxon>Agaricomycetes</taxon>
        <taxon>Agaricomycetidae</taxon>
        <taxon>Jaapiales</taxon>
        <taxon>Jaapiaceae</taxon>
        <taxon>Jaapia</taxon>
    </lineage>
</organism>
<dbReference type="AlphaFoldDB" id="A0A067Q4X6"/>
<feature type="binding site" evidence="5">
    <location>
        <begin position="363"/>
        <end position="367"/>
    </location>
    <ligand>
        <name>FMN</name>
        <dbReference type="ChEBI" id="CHEBI:58210"/>
    </ligand>
</feature>
<protein>
    <recommendedName>
        <fullName evidence="6">FMN hydroxy acid dehydrogenase domain-containing protein</fullName>
    </recommendedName>
</protein>
<keyword evidence="8" id="KW-1185">Reference proteome</keyword>
<feature type="binding site" evidence="5">
    <location>
        <position position="165"/>
    </location>
    <ligand>
        <name>FMN</name>
        <dbReference type="ChEBI" id="CHEBI:58210"/>
    </ligand>
</feature>
<dbReference type="Gene3D" id="3.20.20.70">
    <property type="entry name" value="Aldolase class I"/>
    <property type="match status" value="1"/>
</dbReference>
<feature type="binding site" evidence="5">
    <location>
        <position position="325"/>
    </location>
    <ligand>
        <name>glyoxylate</name>
        <dbReference type="ChEBI" id="CHEBI:36655"/>
    </ligand>
</feature>
<name>A0A067Q4X6_9AGAM</name>
<feature type="binding site" evidence="5">
    <location>
        <position position="61"/>
    </location>
    <ligand>
        <name>glyoxylate</name>
        <dbReference type="ChEBI" id="CHEBI:36655"/>
    </ligand>
</feature>
<dbReference type="GO" id="GO:0016491">
    <property type="term" value="F:oxidoreductase activity"/>
    <property type="evidence" value="ECO:0007669"/>
    <property type="project" value="UniProtKB-KW"/>
</dbReference>
<feature type="binding site" evidence="5">
    <location>
        <position position="323"/>
    </location>
    <ligand>
        <name>FMN</name>
        <dbReference type="ChEBI" id="CHEBI:58210"/>
    </ligand>
</feature>
<dbReference type="PROSITE" id="PS00557">
    <property type="entry name" value="FMN_HYDROXY_ACID_DH_1"/>
    <property type="match status" value="1"/>
</dbReference>
<evidence type="ECO:0000313" key="8">
    <source>
        <dbReference type="Proteomes" id="UP000027265"/>
    </source>
</evidence>
<dbReference type="InterPro" id="IPR013785">
    <property type="entry name" value="Aldolase_TIM"/>
</dbReference>
<keyword evidence="5" id="KW-0288">FMN</keyword>
<feature type="binding site" evidence="5">
    <location>
        <position position="193"/>
    </location>
    <ligand>
        <name>FMN</name>
        <dbReference type="ChEBI" id="CHEBI:58210"/>
    </ligand>
</feature>
<comment type="cofactor">
    <cofactor evidence="1">
        <name>FMN</name>
        <dbReference type="ChEBI" id="CHEBI:58210"/>
    </cofactor>
</comment>
<dbReference type="Pfam" id="PF01070">
    <property type="entry name" value="FMN_dh"/>
    <property type="match status" value="1"/>
</dbReference>
<dbReference type="HOGENOM" id="CLU_020639_0_1_1"/>
<dbReference type="GO" id="GO:0010181">
    <property type="term" value="F:FMN binding"/>
    <property type="evidence" value="ECO:0007669"/>
    <property type="project" value="InterPro"/>
</dbReference>
<dbReference type="InterPro" id="IPR037396">
    <property type="entry name" value="FMN_HAD"/>
</dbReference>
<feature type="binding site" evidence="5">
    <location>
        <position position="167"/>
    </location>
    <ligand>
        <name>glyoxylate</name>
        <dbReference type="ChEBI" id="CHEBI:36655"/>
    </ligand>
</feature>
<dbReference type="InterPro" id="IPR008259">
    <property type="entry name" value="FMN_hydac_DH_AS"/>
</dbReference>
<reference evidence="8" key="1">
    <citation type="journal article" date="2014" name="Proc. Natl. Acad. Sci. U.S.A.">
        <title>Extensive sampling of basidiomycete genomes demonstrates inadequacy of the white-rot/brown-rot paradigm for wood decay fungi.</title>
        <authorList>
            <person name="Riley R."/>
            <person name="Salamov A.A."/>
            <person name="Brown D.W."/>
            <person name="Nagy L.G."/>
            <person name="Floudas D."/>
            <person name="Held B.W."/>
            <person name="Levasseur A."/>
            <person name="Lombard V."/>
            <person name="Morin E."/>
            <person name="Otillar R."/>
            <person name="Lindquist E.A."/>
            <person name="Sun H."/>
            <person name="LaButti K.M."/>
            <person name="Schmutz J."/>
            <person name="Jabbour D."/>
            <person name="Luo H."/>
            <person name="Baker S.E."/>
            <person name="Pisabarro A.G."/>
            <person name="Walton J.D."/>
            <person name="Blanchette R.A."/>
            <person name="Henrissat B."/>
            <person name="Martin F."/>
            <person name="Cullen D."/>
            <person name="Hibbett D.S."/>
            <person name="Grigoriev I.V."/>
        </authorList>
    </citation>
    <scope>NUCLEOTIDE SEQUENCE [LARGE SCALE GENOMIC DNA]</scope>
    <source>
        <strain evidence="8">MUCL 33604</strain>
    </source>
</reference>
<evidence type="ECO:0000259" key="6">
    <source>
        <dbReference type="PROSITE" id="PS51349"/>
    </source>
</evidence>
<dbReference type="Proteomes" id="UP000027265">
    <property type="component" value="Unassembled WGS sequence"/>
</dbReference>
<keyword evidence="5" id="KW-0285">Flavoprotein</keyword>
<feature type="binding site" evidence="5">
    <location>
        <position position="202"/>
    </location>
    <ligand>
        <name>glyoxylate</name>
        <dbReference type="ChEBI" id="CHEBI:36655"/>
    </ligand>
</feature>
<dbReference type="OrthoDB" id="25826at2759"/>
<dbReference type="InterPro" id="IPR000262">
    <property type="entry name" value="FMN-dep_DH"/>
</dbReference>
<feature type="binding site" evidence="5">
    <location>
        <begin position="386"/>
        <end position="387"/>
    </location>
    <ligand>
        <name>FMN</name>
        <dbReference type="ChEBI" id="CHEBI:58210"/>
    </ligand>
</feature>
<evidence type="ECO:0000256" key="3">
    <source>
        <dbReference type="ARBA" id="ARBA00024042"/>
    </source>
</evidence>
<feature type="domain" description="FMN hydroxy acid dehydrogenase" evidence="6">
    <location>
        <begin position="35"/>
        <end position="437"/>
    </location>
</feature>
<evidence type="ECO:0000313" key="7">
    <source>
        <dbReference type="EMBL" id="KDQ62108.1"/>
    </source>
</evidence>
<gene>
    <name evidence="7" type="ORF">JAAARDRAFT_54125</name>
</gene>
<dbReference type="PANTHER" id="PTHR10578:SF86">
    <property type="entry name" value="DEPENDENT DEHYDROGENASE, PUTATIVE (AFU_ORTHOLOGUE AFUA_6G02720)-RELATED"/>
    <property type="match status" value="1"/>
</dbReference>
<dbReference type="PANTHER" id="PTHR10578">
    <property type="entry name" value="S -2-HYDROXY-ACID OXIDASE-RELATED"/>
    <property type="match status" value="1"/>
</dbReference>
<proteinExistence type="inferred from homology"/>
<feature type="active site" description="Proton acceptor" evidence="4">
    <location>
        <position position="325"/>
    </location>
</feature>
<evidence type="ECO:0000256" key="2">
    <source>
        <dbReference type="ARBA" id="ARBA00023002"/>
    </source>
</evidence>
<sequence length="439" mass="48410">MGEHVNETGLKAAPIVFNKWSAYMRELYASRKSPAVKSLEVLNLEENAKEVLKDQNEAYMYVFGSAGTYSTNRDNRKAFDSWKIIPRMLVNASERHLQTTIFGVKYPSPLLLAPIGVQGIVSEVAESASARAAERLEVPFIMSSASTRCMEELAKDNGDGHRWYQLYWPKSDDITISLLNRAKAHKFTALVVTLDTMLLGWRPYDLDKAYLPFHDGVGIQNATADPVFMSRFGLKPVYDYHPAYPYVPADVDAAVAAGDKGAEERTFLGREWIKEANSGSFKDWNDLKVLRDNWEGPIVLKGIQRVEDAEMAVDAGIEGIIVSNHGGRQVDGAIPSLYALDAICSSPKIKEAQASGKLTVLFDSGIRTGSDIIKATAMGAQAILLGRLYIYGLAIAGQEGVEEVVKSILADTEITLGLIGYKSLDEIRGRRDILQKIEL</sequence>
<dbReference type="FunCoup" id="A0A067Q4X6">
    <property type="interactions" value="97"/>
</dbReference>
<feature type="binding site" evidence="5">
    <location>
        <position position="301"/>
    </location>
    <ligand>
        <name>FMN</name>
        <dbReference type="ChEBI" id="CHEBI:58210"/>
    </ligand>
</feature>
<evidence type="ECO:0000256" key="4">
    <source>
        <dbReference type="PIRSR" id="PIRSR000138-1"/>
    </source>
</evidence>
<feature type="binding site" evidence="5">
    <location>
        <begin position="114"/>
        <end position="116"/>
    </location>
    <ligand>
        <name>FMN</name>
        <dbReference type="ChEBI" id="CHEBI:58210"/>
    </ligand>
</feature>
<dbReference type="InterPro" id="IPR012133">
    <property type="entry name" value="Alpha-hydoxy_acid_DH_FMN"/>
</dbReference>
<keyword evidence="2" id="KW-0560">Oxidoreductase</keyword>
<dbReference type="SUPFAM" id="SSF51395">
    <property type="entry name" value="FMN-linked oxidoreductases"/>
    <property type="match status" value="1"/>
</dbReference>
<dbReference type="InParanoid" id="A0A067Q4X6"/>
<accession>A0A067Q4X6</accession>
<feature type="binding site" evidence="5">
    <location>
        <position position="143"/>
    </location>
    <ligand>
        <name>FMN</name>
        <dbReference type="ChEBI" id="CHEBI:58210"/>
    </ligand>
</feature>
<dbReference type="PIRSF" id="PIRSF000138">
    <property type="entry name" value="Al-hdrx_acd_dh"/>
    <property type="match status" value="1"/>
</dbReference>
<evidence type="ECO:0000256" key="5">
    <source>
        <dbReference type="PIRSR" id="PIRSR000138-2"/>
    </source>
</evidence>